<dbReference type="EC" id="3.4.13.9" evidence="5"/>
<gene>
    <name evidence="5" type="primary">pepQ-2</name>
    <name evidence="5" type="ordered locus">TTX_1705</name>
</gene>
<dbReference type="SUPFAM" id="SSF53092">
    <property type="entry name" value="Creatinase/prolidase N-terminal domain"/>
    <property type="match status" value="1"/>
</dbReference>
<dbReference type="eggNOG" id="arCOG01000">
    <property type="taxonomic scope" value="Archaea"/>
</dbReference>
<dbReference type="PANTHER" id="PTHR46112:SF2">
    <property type="entry name" value="XAA-PRO AMINOPEPTIDASE P-RELATED"/>
    <property type="match status" value="1"/>
</dbReference>
<evidence type="ECO:0000313" key="5">
    <source>
        <dbReference type="EMBL" id="CCC82326.1"/>
    </source>
</evidence>
<dbReference type="Pfam" id="PF00557">
    <property type="entry name" value="Peptidase_M24"/>
    <property type="match status" value="1"/>
</dbReference>
<dbReference type="HOGENOM" id="CLU_017266_4_2_2"/>
<dbReference type="GO" id="GO:0046872">
    <property type="term" value="F:metal ion binding"/>
    <property type="evidence" value="ECO:0007669"/>
    <property type="project" value="UniProtKB-KW"/>
</dbReference>
<dbReference type="PATRIC" id="fig|768679.9.peg.1725"/>
<accession>G4RL81</accession>
<evidence type="ECO:0000256" key="1">
    <source>
        <dbReference type="ARBA" id="ARBA00022723"/>
    </source>
</evidence>
<reference evidence="5 6" key="1">
    <citation type="journal article" date="2011" name="PLoS ONE">
        <title>The complete genome sequence of Thermoproteus tenax: a physiologically versatile member of the Crenarchaeota.</title>
        <authorList>
            <person name="Siebers B."/>
            <person name="Zaparty M."/>
            <person name="Raddatz G."/>
            <person name="Tjaden B."/>
            <person name="Albers S.V."/>
            <person name="Bell S.D."/>
            <person name="Blombach F."/>
            <person name="Kletzin A."/>
            <person name="Kyrpides N."/>
            <person name="Lanz C."/>
            <person name="Plagens A."/>
            <person name="Rampp M."/>
            <person name="Rosinus A."/>
            <person name="von Jan M."/>
            <person name="Makarova K.S."/>
            <person name="Klenk H.P."/>
            <person name="Schuster S.C."/>
            <person name="Hensel R."/>
        </authorList>
    </citation>
    <scope>NUCLEOTIDE SEQUENCE [LARGE SCALE GENOMIC DNA]</scope>
    <source>
        <strain evidence="6">ATCC 35583 / DSM 2078 / JCM 9277 / NBRC 100435 / Kra 1</strain>
    </source>
</reference>
<dbReference type="KEGG" id="ttn:TTX_1705"/>
<evidence type="ECO:0000313" key="6">
    <source>
        <dbReference type="Proteomes" id="UP000002654"/>
    </source>
</evidence>
<dbReference type="InterPro" id="IPR000994">
    <property type="entry name" value="Pept_M24"/>
</dbReference>
<dbReference type="AlphaFoldDB" id="G4RL81"/>
<dbReference type="OrthoDB" id="1346at2157"/>
<dbReference type="InterPro" id="IPR036005">
    <property type="entry name" value="Creatinase/aminopeptidase-like"/>
</dbReference>
<evidence type="ECO:0000256" key="2">
    <source>
        <dbReference type="ARBA" id="ARBA00022801"/>
    </source>
</evidence>
<dbReference type="EMBL" id="FN869859">
    <property type="protein sequence ID" value="CCC82326.1"/>
    <property type="molecule type" value="Genomic_DNA"/>
</dbReference>
<sequence length="341" mass="38051">MINRIAQELKDYDYLLVTKRANLAYITGFPDALALIVDLRTGASTLYVSRLDYRRALALAKADVIKGYATAEIPPREPDEALIIAKNLMDLLKSEAKGRVASDTKELGDDVSEKLQSIRSIKTEEEVQKIRRALEITEEVFSELQLEGRRERDVAAFIYRRMLELGSDGVAFEPIVGSGPNSAWPHYNYGERRIAYGDSVVVDIGARYQLYCADMTRTYLIGDVVPALKDALYAVYESAKAAEKAARENVPAKEVDLAARKTLEEYGFGKYYIHSTGHGVGVEVHELPRISPTSEDMLKVGMVFTIEPGVYINNVGGVRIENMAYLSPDGLIVLNRTRYII</sequence>
<dbReference type="STRING" id="768679.TTX_1705"/>
<dbReference type="Proteomes" id="UP000002654">
    <property type="component" value="Chromosome"/>
</dbReference>
<proteinExistence type="inferred from homology"/>
<evidence type="ECO:0000256" key="3">
    <source>
        <dbReference type="RuleBase" id="RU000590"/>
    </source>
</evidence>
<keyword evidence="1 3" id="KW-0479">Metal-binding</keyword>
<dbReference type="InterPro" id="IPR001131">
    <property type="entry name" value="Peptidase_M24B_aminopep-P_CS"/>
</dbReference>
<dbReference type="Gene3D" id="3.90.230.10">
    <property type="entry name" value="Creatinase/methionine aminopeptidase superfamily"/>
    <property type="match status" value="1"/>
</dbReference>
<dbReference type="RefSeq" id="WP_014127580.1">
    <property type="nucleotide sequence ID" value="NC_016070.1"/>
</dbReference>
<comment type="similarity">
    <text evidence="3">Belongs to the peptidase M24B family.</text>
</comment>
<dbReference type="GeneID" id="11262584"/>
<keyword evidence="5" id="KW-0224">Dipeptidase</keyword>
<name>G4RL81_THETK</name>
<dbReference type="SUPFAM" id="SSF55920">
    <property type="entry name" value="Creatinase/aminopeptidase"/>
    <property type="match status" value="1"/>
</dbReference>
<protein>
    <submittedName>
        <fullName evidence="5">Xaa-Pro dipeptidase</fullName>
        <ecNumber evidence="5">3.4.13.9</ecNumber>
    </submittedName>
</protein>
<dbReference type="GO" id="GO:0102009">
    <property type="term" value="F:proline dipeptidase activity"/>
    <property type="evidence" value="ECO:0007669"/>
    <property type="project" value="UniProtKB-EC"/>
</dbReference>
<keyword evidence="6" id="KW-1185">Reference proteome</keyword>
<organism evidence="5 6">
    <name type="scientific">Thermoproteus tenax (strain ATCC 35583 / DSM 2078 / JCM 9277 / NBRC 100435 / Kra 1)</name>
    <dbReference type="NCBI Taxonomy" id="768679"/>
    <lineage>
        <taxon>Archaea</taxon>
        <taxon>Thermoproteota</taxon>
        <taxon>Thermoprotei</taxon>
        <taxon>Thermoproteales</taxon>
        <taxon>Thermoproteaceae</taxon>
        <taxon>Thermoproteus</taxon>
    </lineage>
</organism>
<dbReference type="PROSITE" id="PS00491">
    <property type="entry name" value="PROLINE_PEPTIDASE"/>
    <property type="match status" value="1"/>
</dbReference>
<dbReference type="Gene3D" id="3.40.350.10">
    <property type="entry name" value="Creatinase/prolidase N-terminal domain"/>
    <property type="match status" value="1"/>
</dbReference>
<evidence type="ECO:0000259" key="4">
    <source>
        <dbReference type="Pfam" id="PF00557"/>
    </source>
</evidence>
<dbReference type="InterPro" id="IPR050659">
    <property type="entry name" value="Peptidase_M24B"/>
</dbReference>
<keyword evidence="5" id="KW-0645">Protease</keyword>
<feature type="domain" description="Peptidase M24" evidence="4">
    <location>
        <begin position="129"/>
        <end position="325"/>
    </location>
</feature>
<dbReference type="InterPro" id="IPR029149">
    <property type="entry name" value="Creatin/AminoP/Spt16_N"/>
</dbReference>
<keyword evidence="2 5" id="KW-0378">Hydrolase</keyword>
<dbReference type="PANTHER" id="PTHR46112">
    <property type="entry name" value="AMINOPEPTIDASE"/>
    <property type="match status" value="1"/>
</dbReference>
<dbReference type="PaxDb" id="768679-TTX_1705"/>